<reference evidence="3 6" key="2">
    <citation type="submission" date="2021-03" db="EMBL/GenBank/DDBJ databases">
        <title>Clinical course, treatment and visual outcome of an outbreak of Burkholderia contaminans endophthalmitis following cataract surgery.</title>
        <authorList>
            <person name="Lind C."/>
            <person name="Olsen K."/>
            <person name="Angelsen N.K."/>
            <person name="Krefting E.A."/>
            <person name="Fossen K."/>
            <person name="Gravningen K."/>
            <person name="Depoorter E."/>
            <person name="Vandamme P."/>
            <person name="Bertelsen G."/>
        </authorList>
    </citation>
    <scope>NUCLEOTIDE SEQUENCE [LARGE SCALE GENOMIC DNA]</scope>
    <source>
        <strain evidence="3 6">51242556</strain>
    </source>
</reference>
<dbReference type="Proteomes" id="UP000611459">
    <property type="component" value="Unassembled WGS sequence"/>
</dbReference>
<dbReference type="Proteomes" id="UP001220209">
    <property type="component" value="Chromosome 3"/>
</dbReference>
<evidence type="ECO:0000313" key="6">
    <source>
        <dbReference type="Proteomes" id="UP000664048"/>
    </source>
</evidence>
<feature type="transmembrane region" description="Helical" evidence="1">
    <location>
        <begin position="78"/>
        <end position="95"/>
    </location>
</feature>
<accession>A0A1E3FPC5</accession>
<keyword evidence="6" id="KW-1185">Reference proteome</keyword>
<reference evidence="4 7" key="3">
    <citation type="submission" date="2021-12" db="EMBL/GenBank/DDBJ databases">
        <title>Genomic and phenotypic characterization of three Burkholderia contaminans isolates recovered from different sources.</title>
        <authorList>
            <person name="Lopez De Volder A."/>
            <person name="Fan Y."/>
            <person name="Nunvar J."/>
            <person name="Herrera T."/>
            <person name="Timp W."/>
            <person name="Degrossi J."/>
        </authorList>
    </citation>
    <scope>NUCLEOTIDE SEQUENCE [LARGE SCALE GENOMIC DNA]</scope>
    <source>
        <strain evidence="4 7">LMG 23361</strain>
    </source>
</reference>
<dbReference type="EMBL" id="JAGEMX010000011">
    <property type="protein sequence ID" value="MBO1833251.1"/>
    <property type="molecule type" value="Genomic_DNA"/>
</dbReference>
<organism evidence="2 5">
    <name type="scientific">Burkholderia contaminans</name>
    <dbReference type="NCBI Taxonomy" id="488447"/>
    <lineage>
        <taxon>Bacteria</taxon>
        <taxon>Pseudomonadati</taxon>
        <taxon>Pseudomonadota</taxon>
        <taxon>Betaproteobacteria</taxon>
        <taxon>Burkholderiales</taxon>
        <taxon>Burkholderiaceae</taxon>
        <taxon>Burkholderia</taxon>
        <taxon>Burkholderia cepacia complex</taxon>
    </lineage>
</organism>
<keyword evidence="1" id="KW-0812">Transmembrane</keyword>
<feature type="transmembrane region" description="Helical" evidence="1">
    <location>
        <begin position="21"/>
        <end position="38"/>
    </location>
</feature>
<evidence type="ECO:0000313" key="7">
    <source>
        <dbReference type="Proteomes" id="UP001220209"/>
    </source>
</evidence>
<dbReference type="RefSeq" id="WP_039356132.1">
    <property type="nucleotide sequence ID" value="NZ_AP018359.1"/>
</dbReference>
<keyword evidence="1" id="KW-1133">Transmembrane helix</keyword>
<dbReference type="EMBL" id="JAENIB010000010">
    <property type="protein sequence ID" value="MBK1932841.1"/>
    <property type="molecule type" value="Genomic_DNA"/>
</dbReference>
<evidence type="ECO:0000313" key="5">
    <source>
        <dbReference type="Proteomes" id="UP000611459"/>
    </source>
</evidence>
<dbReference type="OrthoDB" id="960912at2"/>
<dbReference type="AlphaFoldDB" id="A0A1E3FPC5"/>
<dbReference type="Pfam" id="PF03729">
    <property type="entry name" value="DUF308"/>
    <property type="match status" value="1"/>
</dbReference>
<proteinExistence type="predicted"/>
<dbReference type="Proteomes" id="UP000664048">
    <property type="component" value="Unassembled WGS sequence"/>
</dbReference>
<reference evidence="2" key="1">
    <citation type="submission" date="2021-01" db="EMBL/GenBank/DDBJ databases">
        <title>Outbreak of Burkholderia contaminns endophthalmitis traced to a clinical ventilation system.</title>
        <authorList>
            <person name="Lipuma J."/>
            <person name="Spilker T."/>
            <person name="Kratholm J."/>
        </authorList>
    </citation>
    <scope>NUCLEOTIDE SEQUENCE</scope>
    <source>
        <strain evidence="2">HI4954</strain>
    </source>
</reference>
<dbReference type="EMBL" id="CP090642">
    <property type="protein sequence ID" value="WFN23295.1"/>
    <property type="molecule type" value="Genomic_DNA"/>
</dbReference>
<evidence type="ECO:0000313" key="3">
    <source>
        <dbReference type="EMBL" id="MBO1833251.1"/>
    </source>
</evidence>
<evidence type="ECO:0000313" key="4">
    <source>
        <dbReference type="EMBL" id="WFN23295.1"/>
    </source>
</evidence>
<sequence>MTDHSPEFRAPADAQWLKRYYFSRAIFSLLWVALAFSVGRQSAAGAAILLIVYPAWDALANFVDLARSGGAATNRTQAVNVAISAATTLAVFAALNAGMHAVLTVFGIWAILSGLLQLGTALRRWKQVGAQWAMVLSGAQSALAGVLFIAQSHASMPPAIVKIAGYAAVGAAYFLISALWLQLRRARRSAS</sequence>
<dbReference type="GeneID" id="93194514"/>
<feature type="transmembrane region" description="Helical" evidence="1">
    <location>
        <begin position="101"/>
        <end position="120"/>
    </location>
</feature>
<feature type="transmembrane region" description="Helical" evidence="1">
    <location>
        <begin position="132"/>
        <end position="151"/>
    </location>
</feature>
<keyword evidence="1" id="KW-0472">Membrane</keyword>
<feature type="transmembrane region" description="Helical" evidence="1">
    <location>
        <begin position="163"/>
        <end position="181"/>
    </location>
</feature>
<evidence type="ECO:0000313" key="2">
    <source>
        <dbReference type="EMBL" id="MBK1932841.1"/>
    </source>
</evidence>
<gene>
    <name evidence="3" type="ORF">J4M89_28070</name>
    <name evidence="2" type="ORF">JIN94_23415</name>
    <name evidence="4" type="ORF">LXE91_37615</name>
</gene>
<name>A0A1E3FPC5_9BURK</name>
<protein>
    <submittedName>
        <fullName evidence="2">DUF308 domain-containing protein</fullName>
    </submittedName>
</protein>
<feature type="transmembrane region" description="Helical" evidence="1">
    <location>
        <begin position="44"/>
        <end position="66"/>
    </location>
</feature>
<dbReference type="InterPro" id="IPR005325">
    <property type="entry name" value="DUF308_memb"/>
</dbReference>
<evidence type="ECO:0000256" key="1">
    <source>
        <dbReference type="SAM" id="Phobius"/>
    </source>
</evidence>